<dbReference type="SUPFAM" id="SSF54427">
    <property type="entry name" value="NTF2-like"/>
    <property type="match status" value="1"/>
</dbReference>
<accession>A0ABV8QU76</accession>
<comment type="caution">
    <text evidence="3">The sequence shown here is derived from an EMBL/GenBank/DDBJ whole genome shotgun (WGS) entry which is preliminary data.</text>
</comment>
<dbReference type="InterPro" id="IPR032710">
    <property type="entry name" value="NTF2-like_dom_sf"/>
</dbReference>
<evidence type="ECO:0000313" key="4">
    <source>
        <dbReference type="Proteomes" id="UP001595907"/>
    </source>
</evidence>
<feature type="chain" id="PRO_5045573714" evidence="1">
    <location>
        <begin position="20"/>
        <end position="142"/>
    </location>
</feature>
<feature type="signal peptide" evidence="1">
    <location>
        <begin position="1"/>
        <end position="19"/>
    </location>
</feature>
<dbReference type="Pfam" id="PF14534">
    <property type="entry name" value="DUF4440"/>
    <property type="match status" value="1"/>
</dbReference>
<feature type="domain" description="DUF4440" evidence="2">
    <location>
        <begin position="28"/>
        <end position="136"/>
    </location>
</feature>
<evidence type="ECO:0000313" key="3">
    <source>
        <dbReference type="EMBL" id="MFC4263200.1"/>
    </source>
</evidence>
<protein>
    <submittedName>
        <fullName evidence="3">YybH family protein</fullName>
    </submittedName>
</protein>
<dbReference type="Proteomes" id="UP001595907">
    <property type="component" value="Unassembled WGS sequence"/>
</dbReference>
<keyword evidence="4" id="KW-1185">Reference proteome</keyword>
<proteinExistence type="predicted"/>
<reference evidence="4" key="1">
    <citation type="journal article" date="2019" name="Int. J. Syst. Evol. Microbiol.">
        <title>The Global Catalogue of Microorganisms (GCM) 10K type strain sequencing project: providing services to taxonomists for standard genome sequencing and annotation.</title>
        <authorList>
            <consortium name="The Broad Institute Genomics Platform"/>
            <consortium name="The Broad Institute Genome Sequencing Center for Infectious Disease"/>
            <person name="Wu L."/>
            <person name="Ma J."/>
        </authorList>
    </citation>
    <scope>NUCLEOTIDE SEQUENCE [LARGE SCALE GENOMIC DNA]</scope>
    <source>
        <strain evidence="4">CECT 8289</strain>
    </source>
</reference>
<dbReference type="RefSeq" id="WP_379709444.1">
    <property type="nucleotide sequence ID" value="NZ_JBHSCZ010000002.1"/>
</dbReference>
<organism evidence="3 4">
    <name type="scientific">Ferruginibacter yonginensis</name>
    <dbReference type="NCBI Taxonomy" id="1310416"/>
    <lineage>
        <taxon>Bacteria</taxon>
        <taxon>Pseudomonadati</taxon>
        <taxon>Bacteroidota</taxon>
        <taxon>Chitinophagia</taxon>
        <taxon>Chitinophagales</taxon>
        <taxon>Chitinophagaceae</taxon>
        <taxon>Ferruginibacter</taxon>
    </lineage>
</organism>
<gene>
    <name evidence="3" type="ORF">ACFOWM_09950</name>
</gene>
<evidence type="ECO:0000256" key="1">
    <source>
        <dbReference type="SAM" id="SignalP"/>
    </source>
</evidence>
<evidence type="ECO:0000259" key="2">
    <source>
        <dbReference type="Pfam" id="PF14534"/>
    </source>
</evidence>
<dbReference type="InterPro" id="IPR027843">
    <property type="entry name" value="DUF4440"/>
</dbReference>
<name>A0ABV8QU76_9BACT</name>
<keyword evidence="1" id="KW-0732">Signal</keyword>
<sequence>MKYFLLVVCCSMLVTTTMAQKKSPEAIIAATMEQQLKDWNSGNVEGFMKAYWNNDSLMFIGKNGPTYGYNNTLNNYKTGYPNAAAMGELSFTIIKVQPLSAQYYSVVGKWHLKRTIGDVGGAFTLLFKKINGQWLIIQDHSS</sequence>
<dbReference type="EMBL" id="JBHSCZ010000002">
    <property type="protein sequence ID" value="MFC4263200.1"/>
    <property type="molecule type" value="Genomic_DNA"/>
</dbReference>
<dbReference type="Gene3D" id="3.10.450.50">
    <property type="match status" value="1"/>
</dbReference>